<dbReference type="Pfam" id="PF00933">
    <property type="entry name" value="Glyco_hydro_3"/>
    <property type="match status" value="1"/>
</dbReference>
<dbReference type="InterPro" id="IPR036962">
    <property type="entry name" value="Glyco_hydro_3_N_sf"/>
</dbReference>
<organism evidence="6 7">
    <name type="scientific">Actinoallomurus liliacearum</name>
    <dbReference type="NCBI Taxonomy" id="1080073"/>
    <lineage>
        <taxon>Bacteria</taxon>
        <taxon>Bacillati</taxon>
        <taxon>Actinomycetota</taxon>
        <taxon>Actinomycetes</taxon>
        <taxon>Streptosporangiales</taxon>
        <taxon>Thermomonosporaceae</taxon>
        <taxon>Actinoallomurus</taxon>
    </lineage>
</organism>
<feature type="chain" id="PRO_5046652203" description="Glycoside hydrolase family 3 N-terminal domain-containing protein" evidence="4">
    <location>
        <begin position="32"/>
        <end position="369"/>
    </location>
</feature>
<dbReference type="Proteomes" id="UP001500212">
    <property type="component" value="Unassembled WGS sequence"/>
</dbReference>
<evidence type="ECO:0000259" key="5">
    <source>
        <dbReference type="Pfam" id="PF00933"/>
    </source>
</evidence>
<comment type="similarity">
    <text evidence="1">Belongs to the glycosyl hydrolase 3 family.</text>
</comment>
<accession>A0ABP8TCQ3</accession>
<evidence type="ECO:0000256" key="4">
    <source>
        <dbReference type="SAM" id="SignalP"/>
    </source>
</evidence>
<keyword evidence="4" id="KW-0732">Signal</keyword>
<evidence type="ECO:0000313" key="6">
    <source>
        <dbReference type="EMBL" id="GAA4601451.1"/>
    </source>
</evidence>
<feature type="signal peptide" evidence="4">
    <location>
        <begin position="1"/>
        <end position="31"/>
    </location>
</feature>
<evidence type="ECO:0000256" key="1">
    <source>
        <dbReference type="ARBA" id="ARBA00005336"/>
    </source>
</evidence>
<evidence type="ECO:0000313" key="7">
    <source>
        <dbReference type="Proteomes" id="UP001500212"/>
    </source>
</evidence>
<dbReference type="Gene3D" id="3.20.20.300">
    <property type="entry name" value="Glycoside hydrolase, family 3, N-terminal domain"/>
    <property type="match status" value="1"/>
</dbReference>
<comment type="caution">
    <text evidence="6">The sequence shown here is derived from an EMBL/GenBank/DDBJ whole genome shotgun (WGS) entry which is preliminary data.</text>
</comment>
<protein>
    <recommendedName>
        <fullName evidence="5">Glycoside hydrolase family 3 N-terminal domain-containing protein</fullName>
    </recommendedName>
</protein>
<sequence>MEHPDRPMTRRDALRAGLTVAALAPAPAALARPWSGLTPEQQAGQRVIFSYSGSAVPPALLAQIEAGTAAGVIFFADNVTSLDQITAATRRLEAARKAGPVPAPLLLMTDQEGGRIRRLPGGPVSSQKEIGQASDPTAAAARAGTEAGRLLAGVGMNVNLAPVLDVHRAEGDFADRLGRSYSTDPAVCGRLGAAFVTAQQRAGVAATVKHFPGLGAAGPDENTDLRPVTLRVPRSVLRTVDEPPYAPAIAAGVRLVMPSWAVYPALDPARPAGLSPVVLGSLRDRLGFRGVTVSDAINAGGLEAFGTYAERAVAAARAGMDLILVCSQRVADGQAVVSGLAGALRSGRLDRRAFDAARARVSDLRHRSG</sequence>
<name>A0ABP8TCQ3_9ACTN</name>
<evidence type="ECO:0000256" key="3">
    <source>
        <dbReference type="ARBA" id="ARBA00023295"/>
    </source>
</evidence>
<feature type="domain" description="Glycoside hydrolase family 3 N-terminal" evidence="5">
    <location>
        <begin position="64"/>
        <end position="363"/>
    </location>
</feature>
<dbReference type="EMBL" id="BAABHJ010000001">
    <property type="protein sequence ID" value="GAA4601451.1"/>
    <property type="molecule type" value="Genomic_DNA"/>
</dbReference>
<dbReference type="PANTHER" id="PTHR30480">
    <property type="entry name" value="BETA-HEXOSAMINIDASE-RELATED"/>
    <property type="match status" value="1"/>
</dbReference>
<dbReference type="InterPro" id="IPR001764">
    <property type="entry name" value="Glyco_hydro_3_N"/>
</dbReference>
<dbReference type="InterPro" id="IPR006311">
    <property type="entry name" value="TAT_signal"/>
</dbReference>
<dbReference type="PANTHER" id="PTHR30480:SF14">
    <property type="entry name" value="HYDROLASE, PUTATIVE (AFU_ORTHOLOGUE AFUA_4G13770)-RELATED"/>
    <property type="match status" value="1"/>
</dbReference>
<reference evidence="7" key="1">
    <citation type="journal article" date="2019" name="Int. J. Syst. Evol. Microbiol.">
        <title>The Global Catalogue of Microorganisms (GCM) 10K type strain sequencing project: providing services to taxonomists for standard genome sequencing and annotation.</title>
        <authorList>
            <consortium name="The Broad Institute Genomics Platform"/>
            <consortium name="The Broad Institute Genome Sequencing Center for Infectious Disease"/>
            <person name="Wu L."/>
            <person name="Ma J."/>
        </authorList>
    </citation>
    <scope>NUCLEOTIDE SEQUENCE [LARGE SCALE GENOMIC DNA]</scope>
    <source>
        <strain evidence="7">JCM 17938</strain>
    </source>
</reference>
<proteinExistence type="inferred from homology"/>
<dbReference type="SUPFAM" id="SSF51445">
    <property type="entry name" value="(Trans)glycosidases"/>
    <property type="match status" value="1"/>
</dbReference>
<dbReference type="InterPro" id="IPR017853">
    <property type="entry name" value="GH"/>
</dbReference>
<keyword evidence="3" id="KW-0326">Glycosidase</keyword>
<evidence type="ECO:0000256" key="2">
    <source>
        <dbReference type="ARBA" id="ARBA00022801"/>
    </source>
</evidence>
<keyword evidence="2" id="KW-0378">Hydrolase</keyword>
<dbReference type="InterPro" id="IPR050226">
    <property type="entry name" value="NagZ_Beta-hexosaminidase"/>
</dbReference>
<dbReference type="PROSITE" id="PS51318">
    <property type="entry name" value="TAT"/>
    <property type="match status" value="1"/>
</dbReference>
<dbReference type="RefSeq" id="WP_345347077.1">
    <property type="nucleotide sequence ID" value="NZ_BAABHJ010000001.1"/>
</dbReference>
<gene>
    <name evidence="6" type="ORF">GCM10023195_03730</name>
</gene>
<keyword evidence="7" id="KW-1185">Reference proteome</keyword>